<feature type="compositionally biased region" description="Basic and acidic residues" evidence="1">
    <location>
        <begin position="45"/>
        <end position="55"/>
    </location>
</feature>
<protein>
    <submittedName>
        <fullName evidence="2">Uncharacterized protein</fullName>
    </submittedName>
</protein>
<organism evidence="2 3">
    <name type="scientific">Knufia fluminis</name>
    <dbReference type="NCBI Taxonomy" id="191047"/>
    <lineage>
        <taxon>Eukaryota</taxon>
        <taxon>Fungi</taxon>
        <taxon>Dikarya</taxon>
        <taxon>Ascomycota</taxon>
        <taxon>Pezizomycotina</taxon>
        <taxon>Eurotiomycetes</taxon>
        <taxon>Chaetothyriomycetidae</taxon>
        <taxon>Chaetothyriales</taxon>
        <taxon>Trichomeriaceae</taxon>
        <taxon>Knufia</taxon>
    </lineage>
</organism>
<feature type="region of interest" description="Disordered" evidence="1">
    <location>
        <begin position="44"/>
        <end position="174"/>
    </location>
</feature>
<feature type="compositionally biased region" description="Polar residues" evidence="1">
    <location>
        <begin position="69"/>
        <end position="78"/>
    </location>
</feature>
<dbReference type="Proteomes" id="UP001316803">
    <property type="component" value="Unassembled WGS sequence"/>
</dbReference>
<dbReference type="AlphaFoldDB" id="A0AAN8EER3"/>
<evidence type="ECO:0000313" key="3">
    <source>
        <dbReference type="Proteomes" id="UP001316803"/>
    </source>
</evidence>
<sequence>MTKTAFSDPDDVVDFVEYQCMARTSCETLDDDDDANDYHSWLAKLGHDRTDRESEAATASRASEVDESASPSEDSQSGHVDPVIGKKRRASAVSTVFNAAKRQRRARTEEEVSDCARMQRNAEPCLIEIPDSQTDAGDGGLEATQEAHSEDINSATSRDEQGSDPSRRHGTLLL</sequence>
<comment type="caution">
    <text evidence="2">The sequence shown here is derived from an EMBL/GenBank/DDBJ whole genome shotgun (WGS) entry which is preliminary data.</text>
</comment>
<accession>A0AAN8EER3</accession>
<name>A0AAN8EER3_9EURO</name>
<proteinExistence type="predicted"/>
<evidence type="ECO:0000313" key="2">
    <source>
        <dbReference type="EMBL" id="KAK5947925.1"/>
    </source>
</evidence>
<dbReference type="EMBL" id="JAKLMC020000058">
    <property type="protein sequence ID" value="KAK5947925.1"/>
    <property type="molecule type" value="Genomic_DNA"/>
</dbReference>
<keyword evidence="3" id="KW-1185">Reference proteome</keyword>
<feature type="compositionally biased region" description="Basic and acidic residues" evidence="1">
    <location>
        <begin position="145"/>
        <end position="167"/>
    </location>
</feature>
<gene>
    <name evidence="2" type="ORF">OHC33_011030</name>
</gene>
<reference evidence="2 3" key="1">
    <citation type="submission" date="2022-12" db="EMBL/GenBank/DDBJ databases">
        <title>Genomic features and morphological characterization of a novel Knufia sp. strain isolated from spacecraft assembly facility.</title>
        <authorList>
            <person name="Teixeira M."/>
            <person name="Chander A.M."/>
            <person name="Stajich J.E."/>
            <person name="Venkateswaran K."/>
        </authorList>
    </citation>
    <scope>NUCLEOTIDE SEQUENCE [LARGE SCALE GENOMIC DNA]</scope>
    <source>
        <strain evidence="2 3">FJI-L2-BK-P2</strain>
    </source>
</reference>
<evidence type="ECO:0000256" key="1">
    <source>
        <dbReference type="SAM" id="MobiDB-lite"/>
    </source>
</evidence>